<dbReference type="PANTHER" id="PTHR10856">
    <property type="entry name" value="CORONIN"/>
    <property type="match status" value="1"/>
</dbReference>
<dbReference type="Proteomes" id="UP000887116">
    <property type="component" value="Unassembled WGS sequence"/>
</dbReference>
<keyword evidence="1" id="KW-0175">Coiled coil</keyword>
<dbReference type="GO" id="GO:0007015">
    <property type="term" value="P:actin filament organization"/>
    <property type="evidence" value="ECO:0007669"/>
    <property type="project" value="TreeGrafter"/>
</dbReference>
<dbReference type="OrthoDB" id="1850764at2759"/>
<organism evidence="2 3">
    <name type="scientific">Trichonephila clavata</name>
    <name type="common">Joro spider</name>
    <name type="synonym">Nephila clavata</name>
    <dbReference type="NCBI Taxonomy" id="2740835"/>
    <lineage>
        <taxon>Eukaryota</taxon>
        <taxon>Metazoa</taxon>
        <taxon>Ecdysozoa</taxon>
        <taxon>Arthropoda</taxon>
        <taxon>Chelicerata</taxon>
        <taxon>Arachnida</taxon>
        <taxon>Araneae</taxon>
        <taxon>Araneomorphae</taxon>
        <taxon>Entelegynae</taxon>
        <taxon>Araneoidea</taxon>
        <taxon>Nephilidae</taxon>
        <taxon>Trichonephila</taxon>
    </lineage>
</organism>
<dbReference type="PANTHER" id="PTHR10856:SF0">
    <property type="entry name" value="CORONIN"/>
    <property type="match status" value="1"/>
</dbReference>
<dbReference type="InterPro" id="IPR015505">
    <property type="entry name" value="Coronin"/>
</dbReference>
<evidence type="ECO:0000313" key="2">
    <source>
        <dbReference type="EMBL" id="GFQ70042.1"/>
    </source>
</evidence>
<keyword evidence="3" id="KW-1185">Reference proteome</keyword>
<reference evidence="2" key="1">
    <citation type="submission" date="2020-07" db="EMBL/GenBank/DDBJ databases">
        <title>Multicomponent nature underlies the extraordinary mechanical properties of spider dragline silk.</title>
        <authorList>
            <person name="Kono N."/>
            <person name="Nakamura H."/>
            <person name="Mori M."/>
            <person name="Yoshida Y."/>
            <person name="Ohtoshi R."/>
            <person name="Malay A.D."/>
            <person name="Moran D.A.P."/>
            <person name="Tomita M."/>
            <person name="Numata K."/>
            <person name="Arakawa K."/>
        </authorList>
    </citation>
    <scope>NUCLEOTIDE SEQUENCE</scope>
</reference>
<evidence type="ECO:0000313" key="3">
    <source>
        <dbReference type="Proteomes" id="UP000887116"/>
    </source>
</evidence>
<dbReference type="SMART" id="SM01167">
    <property type="entry name" value="DUF1900"/>
    <property type="match status" value="1"/>
</dbReference>
<comment type="caution">
    <text evidence="2">The sequence shown here is derived from an EMBL/GenBank/DDBJ whole genome shotgun (WGS) entry which is preliminary data.</text>
</comment>
<feature type="coiled-coil region" evidence="1">
    <location>
        <begin position="94"/>
        <end position="128"/>
    </location>
</feature>
<feature type="non-terminal residue" evidence="2">
    <location>
        <position position="1"/>
    </location>
</feature>
<dbReference type="GO" id="GO:0051015">
    <property type="term" value="F:actin filament binding"/>
    <property type="evidence" value="ECO:0007669"/>
    <property type="project" value="TreeGrafter"/>
</dbReference>
<accession>A0A8X6F4H7</accession>
<protein>
    <submittedName>
        <fullName evidence="2">Coronin-1C</fullName>
    </submittedName>
</protein>
<evidence type="ECO:0000256" key="1">
    <source>
        <dbReference type="SAM" id="Coils"/>
    </source>
</evidence>
<proteinExistence type="predicted"/>
<dbReference type="Pfam" id="PF16300">
    <property type="entry name" value="WD40_4"/>
    <property type="match status" value="1"/>
</dbReference>
<dbReference type="EMBL" id="BMAO01000921">
    <property type="protein sequence ID" value="GFQ70042.1"/>
    <property type="molecule type" value="Genomic_DNA"/>
</dbReference>
<sequence>FYKLHSRGLCEVIAFTVPRKSDLFQDDLYPDTLADTPAISAEEWIDGKDADPTLMSLKEGYVPSKKQELKPISKSNLLDNMPKKNNPQTQNSIIDELLEEVKKLKATIQKHELRIFDLEKKLESKTGQMNFLKKAQTNNHGEKHLMPDEV</sequence>
<dbReference type="AlphaFoldDB" id="A0A8X6F4H7"/>
<gene>
    <name evidence="2" type="primary">Coro1c</name>
    <name evidence="2" type="ORF">TNCT_736361</name>
</gene>
<name>A0A8X6F4H7_TRICU</name>